<organism evidence="2 3">
    <name type="scientific">Thermosporothrix hazakensis</name>
    <dbReference type="NCBI Taxonomy" id="644383"/>
    <lineage>
        <taxon>Bacteria</taxon>
        <taxon>Bacillati</taxon>
        <taxon>Chloroflexota</taxon>
        <taxon>Ktedonobacteria</taxon>
        <taxon>Ktedonobacterales</taxon>
        <taxon>Thermosporotrichaceae</taxon>
        <taxon>Thermosporothrix</taxon>
    </lineage>
</organism>
<dbReference type="RefSeq" id="WP_111325844.1">
    <property type="nucleotide sequence ID" value="NZ_BIFX01000001.1"/>
</dbReference>
<proteinExistence type="predicted"/>
<reference evidence="2 3" key="1">
    <citation type="submission" date="2018-06" db="EMBL/GenBank/DDBJ databases">
        <title>Genomic Encyclopedia of Archaeal and Bacterial Type Strains, Phase II (KMG-II): from individual species to whole genera.</title>
        <authorList>
            <person name="Goeker M."/>
        </authorList>
    </citation>
    <scope>NUCLEOTIDE SEQUENCE [LARGE SCALE GENOMIC DNA]</scope>
    <source>
        <strain evidence="2 3">ATCC BAA-1881</strain>
    </source>
</reference>
<sequence length="161" mass="17936">MNNNTLIKWADLRNRAVYVPKLGKSLGTIVDFYFEEDTGAINALRVRTRVEGDYALPVMALKRLESDRVTIANENMLIRLLPAHPQSEALIGRPVVDEKDNVLGRVSDIWLATEPLVALRLGALEITPEGSSRTKTFPADAIVSSTSERIVIQNQVARKLR</sequence>
<dbReference type="Proteomes" id="UP000248806">
    <property type="component" value="Unassembled WGS sequence"/>
</dbReference>
<protein>
    <submittedName>
        <fullName evidence="2">PRC-barrel domain protein</fullName>
    </submittedName>
</protein>
<evidence type="ECO:0000259" key="1">
    <source>
        <dbReference type="Pfam" id="PF05239"/>
    </source>
</evidence>
<feature type="domain" description="PRC-barrel" evidence="1">
    <location>
        <begin position="7"/>
        <end position="72"/>
    </location>
</feature>
<dbReference type="InterPro" id="IPR027275">
    <property type="entry name" value="PRC-brl_dom"/>
</dbReference>
<dbReference type="Pfam" id="PF05239">
    <property type="entry name" value="PRC"/>
    <property type="match status" value="2"/>
</dbReference>
<feature type="domain" description="PRC-barrel" evidence="1">
    <location>
        <begin position="90"/>
        <end position="153"/>
    </location>
</feature>
<dbReference type="OrthoDB" id="157898at2"/>
<comment type="caution">
    <text evidence="2">The sequence shown here is derived from an EMBL/GenBank/DDBJ whole genome shotgun (WGS) entry which is preliminary data.</text>
</comment>
<gene>
    <name evidence="2" type="ORF">EI42_05601</name>
</gene>
<dbReference type="EMBL" id="QKUF01000035">
    <property type="protein sequence ID" value="PZW22199.1"/>
    <property type="molecule type" value="Genomic_DNA"/>
</dbReference>
<evidence type="ECO:0000313" key="2">
    <source>
        <dbReference type="EMBL" id="PZW22199.1"/>
    </source>
</evidence>
<keyword evidence="3" id="KW-1185">Reference proteome</keyword>
<dbReference type="InterPro" id="IPR011033">
    <property type="entry name" value="PRC_barrel-like_sf"/>
</dbReference>
<dbReference type="SUPFAM" id="SSF50346">
    <property type="entry name" value="PRC-barrel domain"/>
    <property type="match status" value="2"/>
</dbReference>
<name>A0A326UBA7_THEHA</name>
<dbReference type="AlphaFoldDB" id="A0A326UBA7"/>
<evidence type="ECO:0000313" key="3">
    <source>
        <dbReference type="Proteomes" id="UP000248806"/>
    </source>
</evidence>
<accession>A0A326UBA7</accession>